<dbReference type="EC" id="2.3.-.-" evidence="2"/>
<sequence length="178" mass="18644">MRTVHTADLTAAERAEVRILIDTAYRPGFTDADWSHALGGLHVLAEAGGRIVGHAAVVQRSLLIDGVPHRGGYLEAVAVHPDHQRLGYAAALLDEAERIIRAGYDLGALSAGPAGAGLYTRRGWTRWPGTTAVLTPRGLTATPGDDRNTYVLPGAGGPLAGASDSSVLACDFRIGDAW</sequence>
<feature type="domain" description="N-acetyltransferase" evidence="1">
    <location>
        <begin position="4"/>
        <end position="140"/>
    </location>
</feature>
<dbReference type="GO" id="GO:0016746">
    <property type="term" value="F:acyltransferase activity"/>
    <property type="evidence" value="ECO:0007669"/>
    <property type="project" value="UniProtKB-KW"/>
</dbReference>
<dbReference type="Gene3D" id="3.40.630.30">
    <property type="match status" value="1"/>
</dbReference>
<dbReference type="SUPFAM" id="SSF55729">
    <property type="entry name" value="Acyl-CoA N-acyltransferases (Nat)"/>
    <property type="match status" value="1"/>
</dbReference>
<name>A0ABV5M4A2_9ACTN</name>
<organism evidence="2 3">
    <name type="scientific">Dactylosporangium vinaceum</name>
    <dbReference type="NCBI Taxonomy" id="53362"/>
    <lineage>
        <taxon>Bacteria</taxon>
        <taxon>Bacillati</taxon>
        <taxon>Actinomycetota</taxon>
        <taxon>Actinomycetes</taxon>
        <taxon>Micromonosporales</taxon>
        <taxon>Micromonosporaceae</taxon>
        <taxon>Dactylosporangium</taxon>
    </lineage>
</organism>
<keyword evidence="2" id="KW-0012">Acyltransferase</keyword>
<dbReference type="Pfam" id="PF13527">
    <property type="entry name" value="Acetyltransf_9"/>
    <property type="match status" value="1"/>
</dbReference>
<dbReference type="EMBL" id="JBHMCA010000022">
    <property type="protein sequence ID" value="MFB9443683.1"/>
    <property type="molecule type" value="Genomic_DNA"/>
</dbReference>
<dbReference type="Proteomes" id="UP001589608">
    <property type="component" value="Unassembled WGS sequence"/>
</dbReference>
<dbReference type="InterPro" id="IPR016181">
    <property type="entry name" value="Acyl_CoA_acyltransferase"/>
</dbReference>
<keyword evidence="2" id="KW-0808">Transferase</keyword>
<evidence type="ECO:0000259" key="1">
    <source>
        <dbReference type="PROSITE" id="PS51186"/>
    </source>
</evidence>
<evidence type="ECO:0000313" key="3">
    <source>
        <dbReference type="Proteomes" id="UP001589608"/>
    </source>
</evidence>
<proteinExistence type="predicted"/>
<protein>
    <submittedName>
        <fullName evidence="2">GNAT family N-acetyltransferase</fullName>
        <ecNumber evidence="2">2.3.-.-</ecNumber>
    </submittedName>
</protein>
<dbReference type="RefSeq" id="WP_223093520.1">
    <property type="nucleotide sequence ID" value="NZ_CP061913.1"/>
</dbReference>
<reference evidence="2 3" key="1">
    <citation type="submission" date="2024-09" db="EMBL/GenBank/DDBJ databases">
        <authorList>
            <person name="Sun Q."/>
            <person name="Mori K."/>
        </authorList>
    </citation>
    <scope>NUCLEOTIDE SEQUENCE [LARGE SCALE GENOMIC DNA]</scope>
    <source>
        <strain evidence="2 3">JCM 3307</strain>
    </source>
</reference>
<keyword evidence="3" id="KW-1185">Reference proteome</keyword>
<dbReference type="InterPro" id="IPR000182">
    <property type="entry name" value="GNAT_dom"/>
</dbReference>
<comment type="caution">
    <text evidence="2">The sequence shown here is derived from an EMBL/GenBank/DDBJ whole genome shotgun (WGS) entry which is preliminary data.</text>
</comment>
<dbReference type="CDD" id="cd04301">
    <property type="entry name" value="NAT_SF"/>
    <property type="match status" value="1"/>
</dbReference>
<accession>A0ABV5M4A2</accession>
<dbReference type="PROSITE" id="PS51186">
    <property type="entry name" value="GNAT"/>
    <property type="match status" value="1"/>
</dbReference>
<evidence type="ECO:0000313" key="2">
    <source>
        <dbReference type="EMBL" id="MFB9443683.1"/>
    </source>
</evidence>
<gene>
    <name evidence="2" type="ORF">ACFFTR_11370</name>
</gene>